<keyword evidence="2" id="KW-1185">Reference proteome</keyword>
<sequence length="59" mass="7366">MIVKFSNNFHLSKFYEVQYKRTEQSLKINSFNKSMEKLYFRKILVWSVPFQILLLYRNR</sequence>
<gene>
    <name evidence="1" type="ORF">BpHYR1_037306</name>
</gene>
<accession>A0A3M7RYH2</accession>
<protein>
    <submittedName>
        <fullName evidence="1">Uncharacterized protein</fullName>
    </submittedName>
</protein>
<dbReference type="AlphaFoldDB" id="A0A3M7RYH2"/>
<evidence type="ECO:0000313" key="1">
    <source>
        <dbReference type="EMBL" id="RNA28408.1"/>
    </source>
</evidence>
<dbReference type="Proteomes" id="UP000276133">
    <property type="component" value="Unassembled WGS sequence"/>
</dbReference>
<evidence type="ECO:0000313" key="2">
    <source>
        <dbReference type="Proteomes" id="UP000276133"/>
    </source>
</evidence>
<name>A0A3M7RYH2_BRAPC</name>
<organism evidence="1 2">
    <name type="scientific">Brachionus plicatilis</name>
    <name type="common">Marine rotifer</name>
    <name type="synonym">Brachionus muelleri</name>
    <dbReference type="NCBI Taxonomy" id="10195"/>
    <lineage>
        <taxon>Eukaryota</taxon>
        <taxon>Metazoa</taxon>
        <taxon>Spiralia</taxon>
        <taxon>Gnathifera</taxon>
        <taxon>Rotifera</taxon>
        <taxon>Eurotatoria</taxon>
        <taxon>Monogononta</taxon>
        <taxon>Pseudotrocha</taxon>
        <taxon>Ploima</taxon>
        <taxon>Brachionidae</taxon>
        <taxon>Brachionus</taxon>
    </lineage>
</organism>
<proteinExistence type="predicted"/>
<dbReference type="EMBL" id="REGN01002396">
    <property type="protein sequence ID" value="RNA28408.1"/>
    <property type="molecule type" value="Genomic_DNA"/>
</dbReference>
<reference evidence="1 2" key="1">
    <citation type="journal article" date="2018" name="Sci. Rep.">
        <title>Genomic signatures of local adaptation to the degree of environmental predictability in rotifers.</title>
        <authorList>
            <person name="Franch-Gras L."/>
            <person name="Hahn C."/>
            <person name="Garcia-Roger E.M."/>
            <person name="Carmona M.J."/>
            <person name="Serra M."/>
            <person name="Gomez A."/>
        </authorList>
    </citation>
    <scope>NUCLEOTIDE SEQUENCE [LARGE SCALE GENOMIC DNA]</scope>
    <source>
        <strain evidence="1">HYR1</strain>
    </source>
</reference>
<comment type="caution">
    <text evidence="1">The sequence shown here is derived from an EMBL/GenBank/DDBJ whole genome shotgun (WGS) entry which is preliminary data.</text>
</comment>